<accession>A0A0D6PC05</accession>
<protein>
    <submittedName>
        <fullName evidence="2">Uncharacterized protein</fullName>
    </submittedName>
</protein>
<feature type="region of interest" description="Disordered" evidence="1">
    <location>
        <begin position="1"/>
        <end position="26"/>
    </location>
</feature>
<comment type="caution">
    <text evidence="2">The sequence shown here is derived from an EMBL/GenBank/DDBJ whole genome shotgun (WGS) entry which is preliminary data.</text>
</comment>
<organism evidence="2 3">
    <name type="scientific">Acidocella aminolytica 101 = DSM 11237</name>
    <dbReference type="NCBI Taxonomy" id="1120923"/>
    <lineage>
        <taxon>Bacteria</taxon>
        <taxon>Pseudomonadati</taxon>
        <taxon>Pseudomonadota</taxon>
        <taxon>Alphaproteobacteria</taxon>
        <taxon>Acetobacterales</taxon>
        <taxon>Acidocellaceae</taxon>
        <taxon>Acidocella</taxon>
    </lineage>
</organism>
<sequence length="60" mass="6732">MGLAGDWDPQPRTMWPETPQRFKTGGGAEHPDGFCHGLTLYLYRATMARCSVLLGFRLYG</sequence>
<proteinExistence type="predicted"/>
<evidence type="ECO:0000313" key="3">
    <source>
        <dbReference type="Proteomes" id="UP000032668"/>
    </source>
</evidence>
<evidence type="ECO:0000313" key="2">
    <source>
        <dbReference type="EMBL" id="GAN79290.1"/>
    </source>
</evidence>
<keyword evidence="3" id="KW-1185">Reference proteome</keyword>
<dbReference type="AlphaFoldDB" id="A0A0D6PC05"/>
<evidence type="ECO:0000256" key="1">
    <source>
        <dbReference type="SAM" id="MobiDB-lite"/>
    </source>
</evidence>
<name>A0A0D6PC05_9PROT</name>
<reference evidence="2 3" key="1">
    <citation type="submission" date="2012-11" db="EMBL/GenBank/DDBJ databases">
        <title>Whole genome sequence of Acidocella aminolytica 101 = DSM 11237.</title>
        <authorList>
            <person name="Azuma Y."/>
            <person name="Higashiura N."/>
            <person name="Hirakawa H."/>
            <person name="Matsushita K."/>
        </authorList>
    </citation>
    <scope>NUCLEOTIDE SEQUENCE [LARGE SCALE GENOMIC DNA]</scope>
    <source>
        <strain evidence="3">101 / DSM 11237</strain>
    </source>
</reference>
<dbReference type="Proteomes" id="UP000032668">
    <property type="component" value="Unassembled WGS sequence"/>
</dbReference>
<gene>
    <name evidence="2" type="ORF">Aam_020_054</name>
</gene>
<dbReference type="EMBL" id="BANC01000020">
    <property type="protein sequence ID" value="GAN79290.1"/>
    <property type="molecule type" value="Genomic_DNA"/>
</dbReference>